<name>A0A9W6IM53_9PROT</name>
<keyword evidence="1 2" id="KW-0807">Transducer</keyword>
<dbReference type="Pfam" id="PF00015">
    <property type="entry name" value="MCPsignal"/>
    <property type="match status" value="1"/>
</dbReference>
<feature type="domain" description="Methyl-accepting transducer" evidence="5">
    <location>
        <begin position="1"/>
        <end position="184"/>
    </location>
</feature>
<dbReference type="RefSeq" id="WP_271186418.1">
    <property type="nucleotide sequence ID" value="NZ_BSFE01000003.1"/>
</dbReference>
<dbReference type="GO" id="GO:0007165">
    <property type="term" value="P:signal transduction"/>
    <property type="evidence" value="ECO:0007669"/>
    <property type="project" value="UniProtKB-KW"/>
</dbReference>
<dbReference type="InterPro" id="IPR004089">
    <property type="entry name" value="MCPsignal_dom"/>
</dbReference>
<dbReference type="EMBL" id="BSFE01000003">
    <property type="protein sequence ID" value="GLK52054.1"/>
    <property type="molecule type" value="Genomic_DNA"/>
</dbReference>
<dbReference type="PROSITE" id="PS50111">
    <property type="entry name" value="CHEMOTAXIS_TRANSDUC_2"/>
    <property type="match status" value="1"/>
</dbReference>
<dbReference type="PANTHER" id="PTHR32089:SF112">
    <property type="entry name" value="LYSOZYME-LIKE PROTEIN-RELATED"/>
    <property type="match status" value="1"/>
</dbReference>
<dbReference type="SUPFAM" id="SSF58104">
    <property type="entry name" value="Methyl-accepting chemotaxis protein (MCP) signaling domain"/>
    <property type="match status" value="1"/>
</dbReference>
<dbReference type="SMART" id="SM00283">
    <property type="entry name" value="MA"/>
    <property type="match status" value="1"/>
</dbReference>
<keyword evidence="3" id="KW-0175">Coiled coil</keyword>
<dbReference type="AlphaFoldDB" id="A0A9W6IM53"/>
<dbReference type="PANTHER" id="PTHR32089">
    <property type="entry name" value="METHYL-ACCEPTING CHEMOTAXIS PROTEIN MCPB"/>
    <property type="match status" value="1"/>
</dbReference>
<proteinExistence type="predicted"/>
<feature type="region of interest" description="Disordered" evidence="4">
    <location>
        <begin position="1"/>
        <end position="32"/>
    </location>
</feature>
<dbReference type="Proteomes" id="UP001143486">
    <property type="component" value="Unassembled WGS sequence"/>
</dbReference>
<evidence type="ECO:0000256" key="2">
    <source>
        <dbReference type="PROSITE-ProRule" id="PRU00284"/>
    </source>
</evidence>
<dbReference type="Gene3D" id="1.10.287.950">
    <property type="entry name" value="Methyl-accepting chemotaxis protein"/>
    <property type="match status" value="1"/>
</dbReference>
<reference evidence="6" key="1">
    <citation type="journal article" date="2014" name="Int. J. Syst. Evol. Microbiol.">
        <title>Complete genome sequence of Corynebacterium casei LMG S-19264T (=DSM 44701T), isolated from a smear-ripened cheese.</title>
        <authorList>
            <consortium name="US DOE Joint Genome Institute (JGI-PGF)"/>
            <person name="Walter F."/>
            <person name="Albersmeier A."/>
            <person name="Kalinowski J."/>
            <person name="Ruckert C."/>
        </authorList>
    </citation>
    <scope>NUCLEOTIDE SEQUENCE</scope>
    <source>
        <strain evidence="6">VKM B-1513</strain>
    </source>
</reference>
<feature type="coiled-coil region" evidence="3">
    <location>
        <begin position="43"/>
        <end position="70"/>
    </location>
</feature>
<evidence type="ECO:0000256" key="4">
    <source>
        <dbReference type="SAM" id="MobiDB-lite"/>
    </source>
</evidence>
<evidence type="ECO:0000256" key="3">
    <source>
        <dbReference type="SAM" id="Coils"/>
    </source>
</evidence>
<reference evidence="6" key="2">
    <citation type="submission" date="2023-01" db="EMBL/GenBank/DDBJ databases">
        <authorList>
            <person name="Sun Q."/>
            <person name="Evtushenko L."/>
        </authorList>
    </citation>
    <scope>NUCLEOTIDE SEQUENCE</scope>
    <source>
        <strain evidence="6">VKM B-1513</strain>
    </source>
</reference>
<gene>
    <name evidence="6" type="ORF">GCM10017621_15620</name>
</gene>
<evidence type="ECO:0000313" key="7">
    <source>
        <dbReference type="Proteomes" id="UP001143486"/>
    </source>
</evidence>
<evidence type="ECO:0000259" key="5">
    <source>
        <dbReference type="PROSITE" id="PS50111"/>
    </source>
</evidence>
<organism evidence="6 7">
    <name type="scientific">Maricaulis virginensis</name>
    <dbReference type="NCBI Taxonomy" id="144022"/>
    <lineage>
        <taxon>Bacteria</taxon>
        <taxon>Pseudomonadati</taxon>
        <taxon>Pseudomonadota</taxon>
        <taxon>Alphaproteobacteria</taxon>
        <taxon>Maricaulales</taxon>
        <taxon>Maricaulaceae</taxon>
        <taxon>Maricaulis</taxon>
    </lineage>
</organism>
<evidence type="ECO:0000313" key="6">
    <source>
        <dbReference type="EMBL" id="GLK52054.1"/>
    </source>
</evidence>
<evidence type="ECO:0000256" key="1">
    <source>
        <dbReference type="ARBA" id="ARBA00023224"/>
    </source>
</evidence>
<sequence>MNAYAYSDDAMTHPAGASDSNSRAVAEAVGETAARASQGAEAAQIARDAMNQVEESSQVLERRVEALTDASQRINAILSTIEAIASQTNLLALNATIEAARAGEAGRGFAVVAGEVKALAGQTAKATEDIASRIAALDTEVKEILDGVRGSGQSVARGKAAVDQMTQATQEVAQQLNTLRQTIG</sequence>
<keyword evidence="7" id="KW-1185">Reference proteome</keyword>
<dbReference type="GO" id="GO:0016020">
    <property type="term" value="C:membrane"/>
    <property type="evidence" value="ECO:0007669"/>
    <property type="project" value="InterPro"/>
</dbReference>
<comment type="caution">
    <text evidence="6">The sequence shown here is derived from an EMBL/GenBank/DDBJ whole genome shotgun (WGS) entry which is preliminary data.</text>
</comment>
<accession>A0A9W6IM53</accession>
<protein>
    <recommendedName>
        <fullName evidence="5">Methyl-accepting transducer domain-containing protein</fullName>
    </recommendedName>
</protein>